<dbReference type="OrthoDB" id="2654519at2759"/>
<gene>
    <name evidence="2" type="ORF">EV702DRAFT_1046310</name>
</gene>
<evidence type="ECO:0000256" key="1">
    <source>
        <dbReference type="SAM" id="MobiDB-lite"/>
    </source>
</evidence>
<dbReference type="EMBL" id="JABBWD010000028">
    <property type="protein sequence ID" value="KAG1776140.1"/>
    <property type="molecule type" value="Genomic_DNA"/>
</dbReference>
<comment type="caution">
    <text evidence="2">The sequence shown here is derived from an EMBL/GenBank/DDBJ whole genome shotgun (WGS) entry which is preliminary data.</text>
</comment>
<evidence type="ECO:0000313" key="2">
    <source>
        <dbReference type="EMBL" id="KAG1776140.1"/>
    </source>
</evidence>
<proteinExistence type="predicted"/>
<protein>
    <submittedName>
        <fullName evidence="2">Uncharacterized protein</fullName>
    </submittedName>
</protein>
<dbReference type="AlphaFoldDB" id="A0A9P6ZSV9"/>
<evidence type="ECO:0000313" key="3">
    <source>
        <dbReference type="Proteomes" id="UP000714275"/>
    </source>
</evidence>
<keyword evidence="3" id="KW-1185">Reference proteome</keyword>
<organism evidence="2 3">
    <name type="scientific">Suillus placidus</name>
    <dbReference type="NCBI Taxonomy" id="48579"/>
    <lineage>
        <taxon>Eukaryota</taxon>
        <taxon>Fungi</taxon>
        <taxon>Dikarya</taxon>
        <taxon>Basidiomycota</taxon>
        <taxon>Agaricomycotina</taxon>
        <taxon>Agaricomycetes</taxon>
        <taxon>Agaricomycetidae</taxon>
        <taxon>Boletales</taxon>
        <taxon>Suillineae</taxon>
        <taxon>Suillaceae</taxon>
        <taxon>Suillus</taxon>
    </lineage>
</organism>
<name>A0A9P6ZSV9_9AGAM</name>
<reference evidence="2" key="1">
    <citation type="journal article" date="2020" name="New Phytol.">
        <title>Comparative genomics reveals dynamic genome evolution in host specialist ectomycorrhizal fungi.</title>
        <authorList>
            <person name="Lofgren L.A."/>
            <person name="Nguyen N.H."/>
            <person name="Vilgalys R."/>
            <person name="Ruytinx J."/>
            <person name="Liao H.L."/>
            <person name="Branco S."/>
            <person name="Kuo A."/>
            <person name="LaButti K."/>
            <person name="Lipzen A."/>
            <person name="Andreopoulos W."/>
            <person name="Pangilinan J."/>
            <person name="Riley R."/>
            <person name="Hundley H."/>
            <person name="Na H."/>
            <person name="Barry K."/>
            <person name="Grigoriev I.V."/>
            <person name="Stajich J.E."/>
            <person name="Kennedy P.G."/>
        </authorList>
    </citation>
    <scope>NUCLEOTIDE SEQUENCE</scope>
    <source>
        <strain evidence="2">DOB743</strain>
    </source>
</reference>
<feature type="region of interest" description="Disordered" evidence="1">
    <location>
        <begin position="167"/>
        <end position="186"/>
    </location>
</feature>
<dbReference type="Proteomes" id="UP000714275">
    <property type="component" value="Unassembled WGS sequence"/>
</dbReference>
<sequence>MDDRLLKKRKYMYWDWLYNWRPEKTCKKKASKLGQKWTSQLEEIIEKTGARPGSKTFIERYQSTLTAVMASLSTEQLEEAQNTVIKSSGKTNFAKKKALGTMKDLATKLWKHTSMKIFILSAWKTEEGEVRINGTEWKPMLSEWNTYAGEEFIKYLSHMGVISEVDLNDDDDDNEGEVKKTRKKGGKKDNYPLEVDTYGLPVIPEVEDLSLESKKCLIRTFLTKHYIHSWRRWFLLKDFRASGKLVIESTAVFTSVTPKSIPIRLIVLYTSINLRGMVSLVFPIWDKHCGTMPNLFPAHLGHNFVRIPVGFLGDMGGIRGPLGQFFGILGGYSRDY</sequence>
<accession>A0A9P6ZSV9</accession>